<proteinExistence type="predicted"/>
<dbReference type="EMBL" id="JAQIFT010000010">
    <property type="protein sequence ID" value="MDA3730201.1"/>
    <property type="molecule type" value="Genomic_DNA"/>
</dbReference>
<organism evidence="1 2">
    <name type="scientific">Holtiella tumoricola</name>
    <dbReference type="NCBI Taxonomy" id="3018743"/>
    <lineage>
        <taxon>Bacteria</taxon>
        <taxon>Bacillati</taxon>
        <taxon>Bacillota</taxon>
        <taxon>Clostridia</taxon>
        <taxon>Lachnospirales</taxon>
        <taxon>Cellulosilyticaceae</taxon>
        <taxon>Holtiella</taxon>
    </lineage>
</organism>
<dbReference type="Proteomes" id="UP001169242">
    <property type="component" value="Unassembled WGS sequence"/>
</dbReference>
<evidence type="ECO:0000313" key="2">
    <source>
        <dbReference type="Proteomes" id="UP001169242"/>
    </source>
</evidence>
<dbReference type="AlphaFoldDB" id="A0AA42IZG6"/>
<dbReference type="RefSeq" id="WP_271010904.1">
    <property type="nucleotide sequence ID" value="NZ_JAQIFT010000010.1"/>
</dbReference>
<keyword evidence="2" id="KW-1185">Reference proteome</keyword>
<name>A0AA42IZG6_9FIRM</name>
<protein>
    <submittedName>
        <fullName evidence="1">Uncharacterized protein</fullName>
    </submittedName>
</protein>
<gene>
    <name evidence="1" type="ORF">PBV87_01560</name>
</gene>
<sequence>MSKCYYLKNGRLDLSVLDEVSMSLPEENMTAVEQQTSIPSLQDSKIYIDETIESIFREMSDYFNQ</sequence>
<reference evidence="1" key="1">
    <citation type="journal article" date="2023" name="Int. J. Syst. Evol. Microbiol.">
        <title>&lt;i&gt;Holtiella tumoricola&lt;/i&gt; gen. nov. sp. nov., isolated from a human clinical sample.</title>
        <authorList>
            <person name="Allen-Vercoe E."/>
            <person name="Daigneault M.C."/>
            <person name="Vancuren S.J."/>
            <person name="Cochrane K."/>
            <person name="O'Neal L.L."/>
            <person name="Sankaranarayanan K."/>
            <person name="Lawson P.A."/>
        </authorList>
    </citation>
    <scope>NUCLEOTIDE SEQUENCE</scope>
    <source>
        <strain evidence="1">CC70A</strain>
    </source>
</reference>
<accession>A0AA42IZG6</accession>
<evidence type="ECO:0000313" key="1">
    <source>
        <dbReference type="EMBL" id="MDA3730201.1"/>
    </source>
</evidence>
<comment type="caution">
    <text evidence="1">The sequence shown here is derived from an EMBL/GenBank/DDBJ whole genome shotgun (WGS) entry which is preliminary data.</text>
</comment>